<protein>
    <submittedName>
        <fullName evidence="2">Alpha/Beta hydrolase protein</fullName>
    </submittedName>
</protein>
<dbReference type="EMBL" id="JAJTJA010000012">
    <property type="protein sequence ID" value="KAH8691243.1"/>
    <property type="molecule type" value="Genomic_DNA"/>
</dbReference>
<dbReference type="GeneID" id="70248931"/>
<dbReference type="GO" id="GO:0016020">
    <property type="term" value="C:membrane"/>
    <property type="evidence" value="ECO:0007669"/>
    <property type="project" value="TreeGrafter"/>
</dbReference>
<evidence type="ECO:0000313" key="3">
    <source>
        <dbReference type="Proteomes" id="UP001201262"/>
    </source>
</evidence>
<proteinExistence type="predicted"/>
<dbReference type="PANTHER" id="PTHR43798:SF5">
    <property type="entry name" value="MONOACYLGLYCEROL LIPASE ABHD6"/>
    <property type="match status" value="1"/>
</dbReference>
<dbReference type="InterPro" id="IPR029058">
    <property type="entry name" value="AB_hydrolase_fold"/>
</dbReference>
<dbReference type="Pfam" id="PF00561">
    <property type="entry name" value="Abhydrolase_1"/>
    <property type="match status" value="1"/>
</dbReference>
<keyword evidence="3" id="KW-1185">Reference proteome</keyword>
<accession>A0AAD4KFN7</accession>
<gene>
    <name evidence="2" type="ORF">BGW36DRAFT_400572</name>
</gene>
<dbReference type="InterPro" id="IPR000073">
    <property type="entry name" value="AB_hydrolase_1"/>
</dbReference>
<dbReference type="RefSeq" id="XP_046067335.1">
    <property type="nucleotide sequence ID" value="XM_046218644.1"/>
</dbReference>
<dbReference type="Proteomes" id="UP001201262">
    <property type="component" value="Unassembled WGS sequence"/>
</dbReference>
<dbReference type="GO" id="GO:0047372">
    <property type="term" value="F:monoacylglycerol lipase activity"/>
    <property type="evidence" value="ECO:0007669"/>
    <property type="project" value="TreeGrafter"/>
</dbReference>
<dbReference type="GO" id="GO:0046464">
    <property type="term" value="P:acylglycerol catabolic process"/>
    <property type="evidence" value="ECO:0007669"/>
    <property type="project" value="TreeGrafter"/>
</dbReference>
<sequence length="289" mass="31693">MTTYNTAKPKFVEVKGTVLAYLDFGSTAKSNVPLVFLQHFRGTFDHWDPELINPIAAVRRVILVDNSGVGKSNGSVPATYEGWAQNIIDVIQALGIPQIDLLGFSMGGFVAQMVTLNAPSLVRRLILAGTGPSAGEGVEAGDPSALQRLAEAATETESYNAFLSAFYSLSEKKQQLGAKWWHRMNGARVDRSPYLGPEGTKIQIGAVVRWANREFSNEGSYDRLHEIKIPVLVANGDHDILIPSVNSYVLFKKLVNADAHLHFFPDTGHGFLNEYADQFSKLINIFLDA</sequence>
<dbReference type="AlphaFoldDB" id="A0AAD4KFN7"/>
<dbReference type="SUPFAM" id="SSF53474">
    <property type="entry name" value="alpha/beta-Hydrolases"/>
    <property type="match status" value="1"/>
</dbReference>
<keyword evidence="2" id="KW-0378">Hydrolase</keyword>
<dbReference type="PANTHER" id="PTHR43798">
    <property type="entry name" value="MONOACYLGLYCEROL LIPASE"/>
    <property type="match status" value="1"/>
</dbReference>
<dbReference type="PRINTS" id="PR00111">
    <property type="entry name" value="ABHYDROLASE"/>
</dbReference>
<feature type="domain" description="AB hydrolase-1" evidence="1">
    <location>
        <begin position="33"/>
        <end position="270"/>
    </location>
</feature>
<evidence type="ECO:0000313" key="2">
    <source>
        <dbReference type="EMBL" id="KAH8691243.1"/>
    </source>
</evidence>
<dbReference type="Gene3D" id="3.40.50.1820">
    <property type="entry name" value="alpha/beta hydrolase"/>
    <property type="match status" value="1"/>
</dbReference>
<reference evidence="2" key="1">
    <citation type="submission" date="2021-12" db="EMBL/GenBank/DDBJ databases">
        <title>Convergent genome expansion in fungi linked to evolution of root-endophyte symbiosis.</title>
        <authorList>
            <consortium name="DOE Joint Genome Institute"/>
            <person name="Ke Y.-H."/>
            <person name="Bonito G."/>
            <person name="Liao H.-L."/>
            <person name="Looney B."/>
            <person name="Rojas-Flechas A."/>
            <person name="Nash J."/>
            <person name="Hameed K."/>
            <person name="Schadt C."/>
            <person name="Martin F."/>
            <person name="Crous P.W."/>
            <person name="Miettinen O."/>
            <person name="Magnuson J.K."/>
            <person name="Labbe J."/>
            <person name="Jacobson D."/>
            <person name="Doktycz M.J."/>
            <person name="Veneault-Fourrey C."/>
            <person name="Kuo A."/>
            <person name="Mondo S."/>
            <person name="Calhoun S."/>
            <person name="Riley R."/>
            <person name="Ohm R."/>
            <person name="LaButti K."/>
            <person name="Andreopoulos B."/>
            <person name="Pangilinan J."/>
            <person name="Nolan M."/>
            <person name="Tritt A."/>
            <person name="Clum A."/>
            <person name="Lipzen A."/>
            <person name="Daum C."/>
            <person name="Barry K."/>
            <person name="Grigoriev I.V."/>
            <person name="Vilgalys R."/>
        </authorList>
    </citation>
    <scope>NUCLEOTIDE SEQUENCE</scope>
    <source>
        <strain evidence="2">PMI_201</strain>
    </source>
</reference>
<comment type="caution">
    <text evidence="2">The sequence shown here is derived from an EMBL/GenBank/DDBJ whole genome shotgun (WGS) entry which is preliminary data.</text>
</comment>
<name>A0AAD4KFN7_9EURO</name>
<organism evidence="2 3">
    <name type="scientific">Talaromyces proteolyticus</name>
    <dbReference type="NCBI Taxonomy" id="1131652"/>
    <lineage>
        <taxon>Eukaryota</taxon>
        <taxon>Fungi</taxon>
        <taxon>Dikarya</taxon>
        <taxon>Ascomycota</taxon>
        <taxon>Pezizomycotina</taxon>
        <taxon>Eurotiomycetes</taxon>
        <taxon>Eurotiomycetidae</taxon>
        <taxon>Eurotiales</taxon>
        <taxon>Trichocomaceae</taxon>
        <taxon>Talaromyces</taxon>
        <taxon>Talaromyces sect. Bacilispori</taxon>
    </lineage>
</organism>
<evidence type="ECO:0000259" key="1">
    <source>
        <dbReference type="Pfam" id="PF00561"/>
    </source>
</evidence>
<dbReference type="InterPro" id="IPR050266">
    <property type="entry name" value="AB_hydrolase_sf"/>
</dbReference>